<dbReference type="OrthoDB" id="9791274at2"/>
<dbReference type="RefSeq" id="WP_012637438.1">
    <property type="nucleotide sequence ID" value="NC_011901.1"/>
</dbReference>
<dbReference type="Gene3D" id="3.40.50.150">
    <property type="entry name" value="Vaccinia Virus protein VP39"/>
    <property type="match status" value="1"/>
</dbReference>
<name>B8GN89_THISH</name>
<dbReference type="GO" id="GO:0070475">
    <property type="term" value="P:rRNA base methylation"/>
    <property type="evidence" value="ECO:0007669"/>
    <property type="project" value="UniProtKB-UniRule"/>
</dbReference>
<feature type="binding site" evidence="1">
    <location>
        <position position="118"/>
    </location>
    <ligand>
        <name>S-adenosyl-L-methionine</name>
        <dbReference type="ChEBI" id="CHEBI:59789"/>
    </ligand>
</feature>
<dbReference type="SUPFAM" id="SSF53335">
    <property type="entry name" value="S-adenosyl-L-methionine-dependent methyltransferases"/>
    <property type="match status" value="1"/>
</dbReference>
<feature type="binding site" evidence="1">
    <location>
        <position position="19"/>
    </location>
    <ligand>
        <name>S-adenosyl-L-methionine</name>
        <dbReference type="ChEBI" id="CHEBI:59789"/>
    </ligand>
</feature>
<dbReference type="EC" id="2.1.1.266" evidence="1"/>
<dbReference type="PANTHER" id="PTHR37426:SF1">
    <property type="entry name" value="RIBOSOMAL RNA LARGE SUBUNIT METHYLTRANSFERASE J"/>
    <property type="match status" value="1"/>
</dbReference>
<feature type="binding site" evidence="1">
    <location>
        <position position="100"/>
    </location>
    <ligand>
        <name>S-adenosyl-L-methionine</name>
        <dbReference type="ChEBI" id="CHEBI:59789"/>
    </ligand>
</feature>
<keyword evidence="1" id="KW-0808">Transferase</keyword>
<feature type="binding site" evidence="1">
    <location>
        <begin position="143"/>
        <end position="144"/>
    </location>
    <ligand>
        <name>S-adenosyl-L-methionine</name>
        <dbReference type="ChEBI" id="CHEBI:59789"/>
    </ligand>
</feature>
<dbReference type="GO" id="GO:0036307">
    <property type="term" value="F:23S rRNA (adenine(2030)-N(6))-methyltransferase activity"/>
    <property type="evidence" value="ECO:0007669"/>
    <property type="project" value="UniProtKB-UniRule"/>
</dbReference>
<dbReference type="EMBL" id="CP001339">
    <property type="protein sequence ID" value="ACL71950.1"/>
    <property type="molecule type" value="Genomic_DNA"/>
</dbReference>
<keyword evidence="1" id="KW-0949">S-adenosyl-L-methionine</keyword>
<dbReference type="HAMAP" id="MF_00934">
    <property type="entry name" value="23SrRNA_methyltr_J"/>
    <property type="match status" value="1"/>
</dbReference>
<reference evidence="2 3" key="1">
    <citation type="journal article" date="2011" name="Stand. Genomic Sci.">
        <title>Complete genome sequence of 'Thioalkalivibrio sulfidophilus' HL-EbGr7.</title>
        <authorList>
            <person name="Muyzer G."/>
            <person name="Sorokin D.Y."/>
            <person name="Mavromatis K."/>
            <person name="Lapidus A."/>
            <person name="Clum A."/>
            <person name="Ivanova N."/>
            <person name="Pati A."/>
            <person name="d'Haeseleer P."/>
            <person name="Woyke T."/>
            <person name="Kyrpides N.C."/>
        </authorList>
    </citation>
    <scope>NUCLEOTIDE SEQUENCE [LARGE SCALE GENOMIC DNA]</scope>
    <source>
        <strain evidence="2 3">HL-EbGR7</strain>
    </source>
</reference>
<keyword evidence="1" id="KW-0489">Methyltransferase</keyword>
<evidence type="ECO:0000256" key="1">
    <source>
        <dbReference type="HAMAP-Rule" id="MF_00934"/>
    </source>
</evidence>
<dbReference type="InterPro" id="IPR029063">
    <property type="entry name" value="SAM-dependent_MTases_sf"/>
</dbReference>
<sequence>MLSYRHGFHAGNFADVHKHAVLAWIVQALTAKAKPFCVLDTHAGDAGYDLASQWAEKTGEWREGVGRLMGCPGAPEAIAPFLQLLEAFRASHGERAYPGSPAIARGLLRPGDRLVLGELHPAAWESLRGFFARDDQVAVHRRDGWELLGALLPPAERRGLVLVDPPYERDEEYQAAARALTAAARRWPSGVYLLWYPLLAAGRHQAMLRELEAARPGPMLVAELWTAPLDTPAGLNGSGLCILNPPWRLHEALANLQPWLVDCLAPGGAGGSRLHWAIPDA</sequence>
<comment type="catalytic activity">
    <reaction evidence="1">
        <text>adenosine(2030) in 23S rRNA + S-adenosyl-L-methionine = N(6)-methyladenosine(2030) in 23S rRNA + S-adenosyl-L-homocysteine + H(+)</text>
        <dbReference type="Rhea" id="RHEA:43736"/>
        <dbReference type="Rhea" id="RHEA-COMP:10668"/>
        <dbReference type="Rhea" id="RHEA-COMP:10669"/>
        <dbReference type="ChEBI" id="CHEBI:15378"/>
        <dbReference type="ChEBI" id="CHEBI:57856"/>
        <dbReference type="ChEBI" id="CHEBI:59789"/>
        <dbReference type="ChEBI" id="CHEBI:74411"/>
        <dbReference type="ChEBI" id="CHEBI:74449"/>
        <dbReference type="EC" id="2.1.1.266"/>
    </reaction>
</comment>
<dbReference type="GO" id="GO:0005829">
    <property type="term" value="C:cytosol"/>
    <property type="evidence" value="ECO:0007669"/>
    <property type="project" value="TreeGrafter"/>
</dbReference>
<organism evidence="2 3">
    <name type="scientific">Thioalkalivibrio sulfidiphilus (strain HL-EbGR7)</name>
    <dbReference type="NCBI Taxonomy" id="396588"/>
    <lineage>
        <taxon>Bacteria</taxon>
        <taxon>Pseudomonadati</taxon>
        <taxon>Pseudomonadota</taxon>
        <taxon>Gammaproteobacteria</taxon>
        <taxon>Chromatiales</taxon>
        <taxon>Ectothiorhodospiraceae</taxon>
        <taxon>Thioalkalivibrio</taxon>
    </lineage>
</organism>
<dbReference type="HOGENOM" id="CLU_061769_0_0_6"/>
<feature type="binding site" evidence="1">
    <location>
        <position position="164"/>
    </location>
    <ligand>
        <name>S-adenosyl-L-methionine</name>
        <dbReference type="ChEBI" id="CHEBI:59789"/>
    </ligand>
</feature>
<keyword evidence="1" id="KW-0694">RNA-binding</keyword>
<dbReference type="InterPro" id="IPR007473">
    <property type="entry name" value="RlmJ"/>
</dbReference>
<comment type="similarity">
    <text evidence="1">Belongs to the RlmJ family.</text>
</comment>
<keyword evidence="1" id="KW-0698">rRNA processing</keyword>
<feature type="active site" description="Proton acceptor" evidence="1">
    <location>
        <position position="164"/>
    </location>
</feature>
<evidence type="ECO:0000313" key="3">
    <source>
        <dbReference type="Proteomes" id="UP000002383"/>
    </source>
</evidence>
<dbReference type="PANTHER" id="PTHR37426">
    <property type="entry name" value="RIBOSOMAL RNA LARGE SUBUNIT METHYLTRANSFERASE J"/>
    <property type="match status" value="1"/>
</dbReference>
<dbReference type="Pfam" id="PF04378">
    <property type="entry name" value="RsmJ"/>
    <property type="match status" value="1"/>
</dbReference>
<comment type="function">
    <text evidence="1">Specifically methylates the adenine in position 2030 of 23S rRNA.</text>
</comment>
<comment type="subunit">
    <text evidence="1">Monomer.</text>
</comment>
<proteinExistence type="inferred from homology"/>
<evidence type="ECO:0000313" key="2">
    <source>
        <dbReference type="EMBL" id="ACL71950.1"/>
    </source>
</evidence>
<dbReference type="Proteomes" id="UP000002383">
    <property type="component" value="Chromosome"/>
</dbReference>
<feature type="site" description="Interaction with substrate rRNA" evidence="1">
    <location>
        <position position="4"/>
    </location>
</feature>
<dbReference type="GO" id="GO:0003723">
    <property type="term" value="F:RNA binding"/>
    <property type="evidence" value="ECO:0007669"/>
    <property type="project" value="UniProtKB-UniRule"/>
</dbReference>
<keyword evidence="3" id="KW-1185">Reference proteome</keyword>
<feature type="binding site" evidence="1">
    <location>
        <position position="42"/>
    </location>
    <ligand>
        <name>S-adenosyl-L-methionine</name>
        <dbReference type="ChEBI" id="CHEBI:59789"/>
    </ligand>
</feature>
<protein>
    <recommendedName>
        <fullName evidence="1">Ribosomal RNA large subunit methyltransferase J</fullName>
        <ecNumber evidence="1">2.1.1.266</ecNumber>
    </recommendedName>
    <alternativeName>
        <fullName evidence="1">23S rRNA (adenine(2030)-N6)-methyltransferase</fullName>
    </alternativeName>
    <alternativeName>
        <fullName evidence="1">23S rRNA m6A2030 methyltransferase</fullName>
    </alternativeName>
</protein>
<dbReference type="KEGG" id="tgr:Tgr7_0859"/>
<dbReference type="eggNOG" id="COG2961">
    <property type="taxonomic scope" value="Bacteria"/>
</dbReference>
<accession>B8GN89</accession>
<gene>
    <name evidence="1" type="primary">rlmJ</name>
    <name evidence="2" type="ordered locus">Tgr7_0859</name>
</gene>
<dbReference type="AlphaFoldDB" id="B8GN89"/>
<dbReference type="STRING" id="396588.Tgr7_0859"/>